<dbReference type="AlphaFoldDB" id="A0A8B7NSU4"/>
<dbReference type="PROSITE" id="PS00028">
    <property type="entry name" value="ZINC_FINGER_C2H2_1"/>
    <property type="match status" value="1"/>
</dbReference>
<name>A0A8B7NSU4_HYAAZ</name>
<gene>
    <name evidence="3" type="primary">LOC108673455</name>
</gene>
<evidence type="ECO:0000313" key="2">
    <source>
        <dbReference type="Proteomes" id="UP000694843"/>
    </source>
</evidence>
<keyword evidence="2" id="KW-1185">Reference proteome</keyword>
<dbReference type="InterPro" id="IPR013087">
    <property type="entry name" value="Znf_C2H2_type"/>
</dbReference>
<dbReference type="KEGG" id="hazt:108673455"/>
<proteinExistence type="predicted"/>
<organism evidence="2 3">
    <name type="scientific">Hyalella azteca</name>
    <name type="common">Amphipod</name>
    <dbReference type="NCBI Taxonomy" id="294128"/>
    <lineage>
        <taxon>Eukaryota</taxon>
        <taxon>Metazoa</taxon>
        <taxon>Ecdysozoa</taxon>
        <taxon>Arthropoda</taxon>
        <taxon>Crustacea</taxon>
        <taxon>Multicrustacea</taxon>
        <taxon>Malacostraca</taxon>
        <taxon>Eumalacostraca</taxon>
        <taxon>Peracarida</taxon>
        <taxon>Amphipoda</taxon>
        <taxon>Senticaudata</taxon>
        <taxon>Talitrida</taxon>
        <taxon>Talitroidea</taxon>
        <taxon>Hyalellidae</taxon>
        <taxon>Hyalella</taxon>
    </lineage>
</organism>
<dbReference type="RefSeq" id="XP_018016783.1">
    <property type="nucleotide sequence ID" value="XM_018161294.2"/>
</dbReference>
<protein>
    <submittedName>
        <fullName evidence="3">Uncharacterized protein LOC108673455</fullName>
    </submittedName>
</protein>
<dbReference type="Proteomes" id="UP000694843">
    <property type="component" value="Unplaced"/>
</dbReference>
<dbReference type="GeneID" id="108673455"/>
<evidence type="ECO:0000259" key="1">
    <source>
        <dbReference type="PROSITE" id="PS00028"/>
    </source>
</evidence>
<feature type="domain" description="C2H2-type" evidence="1">
    <location>
        <begin position="490"/>
        <end position="511"/>
    </location>
</feature>
<sequence>MEKTGNSLKLLKASLMSSDPCYESISCEQENLQSNEMQANDLSNFSYSLKLIKACEHAVTNGIKRKKYYLNDEVISCKPFYPSPLSLKRLAYPYSCELLHMTRMVLEKEPNLVKENKKKLRKQASIKALLKSLSVSLKCSTNEVICNSNMNSYPMKDKLQQLVDNLPTNNDFNKSFPDDECKGSLHELLSTLGEEDIHSCALENFFYSSLLVRASELHCLQRMKHSISTGQKQRHSSSLNSDILQVIPVESTQKSDRIDESFLQESKPQIMPPNLTIRASGDVGKLNHVSDSSVTFWEPFTASSNAEQRINAESSESKNLRKCKKLRSKALCKPSLCVTQKLPKPDYPSSFLETKEPATNFQMLESHEYSDNKTYQPSDCTTHNKSVHYTESLRENHSKSGYSKFTRIPELIPFSQETLGGLAARTSKVKSSPIAGVAASEDTLTEDLPVPHLSMAGLWCRLNIGPLHHDGGQQLDCKSSSASVDSQLQCYLCDVPFNSSSDLQHHILLCHTACGLHGRVRD</sequence>
<evidence type="ECO:0000313" key="3">
    <source>
        <dbReference type="RefSeq" id="XP_018016783.1"/>
    </source>
</evidence>
<accession>A0A8B7NSU4</accession>
<reference evidence="3" key="1">
    <citation type="submission" date="2025-08" db="UniProtKB">
        <authorList>
            <consortium name="RefSeq"/>
        </authorList>
    </citation>
    <scope>IDENTIFICATION</scope>
    <source>
        <tissue evidence="3">Whole organism</tissue>
    </source>
</reference>